<feature type="compositionally biased region" description="Basic and acidic residues" evidence="1">
    <location>
        <begin position="195"/>
        <end position="209"/>
    </location>
</feature>
<evidence type="ECO:0000313" key="3">
    <source>
        <dbReference type="Proteomes" id="UP000479710"/>
    </source>
</evidence>
<dbReference type="EMBL" id="SPHZ02000001">
    <property type="protein sequence ID" value="KAF0933649.1"/>
    <property type="molecule type" value="Genomic_DNA"/>
</dbReference>
<gene>
    <name evidence="2" type="ORF">E2562_018882</name>
</gene>
<keyword evidence="3" id="KW-1185">Reference proteome</keyword>
<sequence>MVLLVLREDAPAGRNASSRSGTAANSGMGVATPVMERMGTKGHHAFPDEGVPFLWFLEREGMQEVLLARGIVKRNFGEGDRPRWSWLLLATVDDNDNGSAQTEARGGGGGEKEDQGGLAGSSREVEREINGNGSAIVTRLVQRGECQHEGQLTQTVGAPGLSCGVVYDCSAVDLRPAASKTVAAGAGSAGLAQRQEGRKQDKEKDSRDGLENFEEIWGLVYKGNK</sequence>
<comment type="caution">
    <text evidence="2">The sequence shown here is derived from an EMBL/GenBank/DDBJ whole genome shotgun (WGS) entry which is preliminary data.</text>
</comment>
<protein>
    <submittedName>
        <fullName evidence="2">Uncharacterized protein</fullName>
    </submittedName>
</protein>
<evidence type="ECO:0000256" key="1">
    <source>
        <dbReference type="SAM" id="MobiDB-lite"/>
    </source>
</evidence>
<feature type="region of interest" description="Disordered" evidence="1">
    <location>
        <begin position="182"/>
        <end position="209"/>
    </location>
</feature>
<name>A0A6G1F9X5_9ORYZ</name>
<organism evidence="2 3">
    <name type="scientific">Oryza meyeriana var. granulata</name>
    <dbReference type="NCBI Taxonomy" id="110450"/>
    <lineage>
        <taxon>Eukaryota</taxon>
        <taxon>Viridiplantae</taxon>
        <taxon>Streptophyta</taxon>
        <taxon>Embryophyta</taxon>
        <taxon>Tracheophyta</taxon>
        <taxon>Spermatophyta</taxon>
        <taxon>Magnoliopsida</taxon>
        <taxon>Liliopsida</taxon>
        <taxon>Poales</taxon>
        <taxon>Poaceae</taxon>
        <taxon>BOP clade</taxon>
        <taxon>Oryzoideae</taxon>
        <taxon>Oryzeae</taxon>
        <taxon>Oryzinae</taxon>
        <taxon>Oryza</taxon>
        <taxon>Oryza meyeriana</taxon>
    </lineage>
</organism>
<dbReference type="AlphaFoldDB" id="A0A6G1F9X5"/>
<proteinExistence type="predicted"/>
<evidence type="ECO:0000313" key="2">
    <source>
        <dbReference type="EMBL" id="KAF0933649.1"/>
    </source>
</evidence>
<feature type="region of interest" description="Disordered" evidence="1">
    <location>
        <begin position="95"/>
        <end position="129"/>
    </location>
</feature>
<dbReference type="Proteomes" id="UP000479710">
    <property type="component" value="Unassembled WGS sequence"/>
</dbReference>
<reference evidence="2 3" key="1">
    <citation type="submission" date="2019-11" db="EMBL/GenBank/DDBJ databases">
        <title>Whole genome sequence of Oryza granulata.</title>
        <authorList>
            <person name="Li W."/>
        </authorList>
    </citation>
    <scope>NUCLEOTIDE SEQUENCE [LARGE SCALE GENOMIC DNA]</scope>
    <source>
        <strain evidence="3">cv. Menghai</strain>
        <tissue evidence="2">Leaf</tissue>
    </source>
</reference>
<accession>A0A6G1F9X5</accession>